<proteinExistence type="predicted"/>
<evidence type="ECO:0000256" key="3">
    <source>
        <dbReference type="ARBA" id="ARBA00022840"/>
    </source>
</evidence>
<dbReference type="InterPro" id="IPR025662">
    <property type="entry name" value="Sigma_54_int_dom_ATP-bd_1"/>
</dbReference>
<dbReference type="PRINTS" id="PR00300">
    <property type="entry name" value="CLPPROTEASEA"/>
</dbReference>
<dbReference type="GO" id="GO:0005737">
    <property type="term" value="C:cytoplasm"/>
    <property type="evidence" value="ECO:0007669"/>
    <property type="project" value="TreeGrafter"/>
</dbReference>
<sequence>MIELENLRGMLSESGQKALSLAIEESQKRGQNYLGIEHLFLALTEVEKSLFFDVMAELHLNPSIIIHALNQHLNIAKLYSGEEMKVLPATKNIFRQAWDDAQSSGRKTVEATDLLIAIFQESHGMLVKIIRSLGIEPSIIVEKITHKVRTREEKGEEFKKKYELPPYLKHFGINLNKLARLDKLPPIIGREEEIRQVMEILYHKERANSVMIIGESGVGKTAIAEGLAKKIELSPQNIPPRLRNCQIINLQMNTIVAGTMFRGMFEDRIQNIINELKERPNLILFVDEAHSLIGAGSAMGVPSDAANIFKSSLARGEIRIIGATTATEYKAYIQEDEALSRRFRAVSIKEPTIEEAREIVLGVKPRLERNYSVKISEEAIDTVLEMSPRYMRSLRLPDKAIGWLDTAAVKVEINRLDRPVTKDDVIEVISQEADIPRDMIFRDTTDRFKDIEKELSRRVVGQKEAISALANRLRLNKGPLKENFDKPDGVLLFLGPTGVGKTEMSKALAKFLFGDEKKMIRLDMSEYRDSAISVDKLIGMPRGIVGSERGGILTNQVKDNPLSVLLLDEMEKANSYVLNIFLQIFDEGWITDGRGKKVYFSDTIIIMTSNFAAEKFKRLTKPFGFLSDVQQFDSVKKEVLKEVENTFSPEFINRIDDIIVFSPLTEEEIKEITKIYLSKINEFLITQGKEMMVEERVIEILTKIGFSIKYGARFLKRTIDEKVKIPITLNWKKSSKFLVSAKGEEIVVDWEH</sequence>
<dbReference type="InterPro" id="IPR001270">
    <property type="entry name" value="ClpA/B"/>
</dbReference>
<dbReference type="GO" id="GO:0005524">
    <property type="term" value="F:ATP binding"/>
    <property type="evidence" value="ECO:0007669"/>
    <property type="project" value="UniProtKB-KW"/>
</dbReference>
<dbReference type="InterPro" id="IPR003959">
    <property type="entry name" value="ATPase_AAA_core"/>
</dbReference>
<reference evidence="7 8" key="1">
    <citation type="journal article" date="2016" name="Nat. Commun.">
        <title>Thousands of microbial genomes shed light on interconnected biogeochemical processes in an aquifer system.</title>
        <authorList>
            <person name="Anantharaman K."/>
            <person name="Brown C.T."/>
            <person name="Hug L.A."/>
            <person name="Sharon I."/>
            <person name="Castelle C.J."/>
            <person name="Probst A.J."/>
            <person name="Thomas B.C."/>
            <person name="Singh A."/>
            <person name="Wilkins M.J."/>
            <person name="Karaoz U."/>
            <person name="Brodie E.L."/>
            <person name="Williams K.H."/>
            <person name="Hubbard S.S."/>
            <person name="Banfield J.F."/>
        </authorList>
    </citation>
    <scope>NUCLEOTIDE SEQUENCE [LARGE SCALE GENOMIC DNA]</scope>
</reference>
<dbReference type="Pfam" id="PF00004">
    <property type="entry name" value="AAA"/>
    <property type="match status" value="1"/>
</dbReference>
<dbReference type="SUPFAM" id="SSF52540">
    <property type="entry name" value="P-loop containing nucleoside triphosphate hydrolases"/>
    <property type="match status" value="2"/>
</dbReference>
<evidence type="ECO:0000313" key="8">
    <source>
        <dbReference type="Proteomes" id="UP000178435"/>
    </source>
</evidence>
<dbReference type="Pfam" id="PF02861">
    <property type="entry name" value="Clp_N"/>
    <property type="match status" value="1"/>
</dbReference>
<name>A0A1F7RZM5_9BACT</name>
<dbReference type="PROSITE" id="PS00675">
    <property type="entry name" value="SIGMA54_INTERACT_1"/>
    <property type="match status" value="1"/>
</dbReference>
<dbReference type="PANTHER" id="PTHR11638:SF18">
    <property type="entry name" value="HEAT SHOCK PROTEIN 104"/>
    <property type="match status" value="1"/>
</dbReference>
<dbReference type="PROSITE" id="PS51903">
    <property type="entry name" value="CLP_R"/>
    <property type="match status" value="1"/>
</dbReference>
<dbReference type="PANTHER" id="PTHR11638">
    <property type="entry name" value="ATP-DEPENDENT CLP PROTEASE"/>
    <property type="match status" value="1"/>
</dbReference>
<dbReference type="Gene3D" id="1.10.1780.10">
    <property type="entry name" value="Clp, N-terminal domain"/>
    <property type="match status" value="1"/>
</dbReference>
<evidence type="ECO:0000256" key="4">
    <source>
        <dbReference type="ARBA" id="ARBA00023186"/>
    </source>
</evidence>
<evidence type="ECO:0000256" key="1">
    <source>
        <dbReference type="ARBA" id="ARBA00022737"/>
    </source>
</evidence>
<dbReference type="Gene3D" id="3.40.50.300">
    <property type="entry name" value="P-loop containing nucleotide triphosphate hydrolases"/>
    <property type="match status" value="2"/>
</dbReference>
<dbReference type="EMBL" id="MGDF01000029">
    <property type="protein sequence ID" value="OGL46890.1"/>
    <property type="molecule type" value="Genomic_DNA"/>
</dbReference>
<dbReference type="Proteomes" id="UP000178435">
    <property type="component" value="Unassembled WGS sequence"/>
</dbReference>
<dbReference type="Pfam" id="PF07724">
    <property type="entry name" value="AAA_2"/>
    <property type="match status" value="1"/>
</dbReference>
<dbReference type="Pfam" id="PF17871">
    <property type="entry name" value="AAA_lid_9"/>
    <property type="match status" value="1"/>
</dbReference>
<dbReference type="AlphaFoldDB" id="A0A1F7RZM5"/>
<protein>
    <recommendedName>
        <fullName evidence="6">Clp R domain-containing protein</fullName>
    </recommendedName>
</protein>
<organism evidence="7 8">
    <name type="scientific">Candidatus Schekmanbacteria bacterium RBG_16_38_11</name>
    <dbReference type="NCBI Taxonomy" id="1817880"/>
    <lineage>
        <taxon>Bacteria</taxon>
        <taxon>Candidatus Schekmaniibacteriota</taxon>
    </lineage>
</organism>
<dbReference type="InterPro" id="IPR036628">
    <property type="entry name" value="Clp_N_dom_sf"/>
</dbReference>
<dbReference type="Pfam" id="PF10431">
    <property type="entry name" value="ClpB_D2-small"/>
    <property type="match status" value="1"/>
</dbReference>
<comment type="caution">
    <text evidence="7">The sequence shown here is derived from an EMBL/GenBank/DDBJ whole genome shotgun (WGS) entry which is preliminary data.</text>
</comment>
<dbReference type="InterPro" id="IPR003593">
    <property type="entry name" value="AAA+_ATPase"/>
</dbReference>
<keyword evidence="3" id="KW-0067">ATP-binding</keyword>
<evidence type="ECO:0000256" key="5">
    <source>
        <dbReference type="PROSITE-ProRule" id="PRU01251"/>
    </source>
</evidence>
<feature type="domain" description="Clp R" evidence="6">
    <location>
        <begin position="4"/>
        <end position="151"/>
    </location>
</feature>
<evidence type="ECO:0000256" key="2">
    <source>
        <dbReference type="ARBA" id="ARBA00022741"/>
    </source>
</evidence>
<evidence type="ECO:0000259" key="6">
    <source>
        <dbReference type="PROSITE" id="PS51903"/>
    </source>
</evidence>
<keyword evidence="4" id="KW-0143">Chaperone</keyword>
<dbReference type="CDD" id="cd00009">
    <property type="entry name" value="AAA"/>
    <property type="match status" value="1"/>
</dbReference>
<dbReference type="InterPro" id="IPR050130">
    <property type="entry name" value="ClpA_ClpB"/>
</dbReference>
<dbReference type="GO" id="GO:0016887">
    <property type="term" value="F:ATP hydrolysis activity"/>
    <property type="evidence" value="ECO:0007669"/>
    <property type="project" value="InterPro"/>
</dbReference>
<dbReference type="InterPro" id="IPR019489">
    <property type="entry name" value="Clp_ATPase_C"/>
</dbReference>
<gene>
    <name evidence="7" type="ORF">A2149_07630</name>
</gene>
<dbReference type="InterPro" id="IPR004176">
    <property type="entry name" value="Clp_R_N"/>
</dbReference>
<dbReference type="GO" id="GO:0034605">
    <property type="term" value="P:cellular response to heat"/>
    <property type="evidence" value="ECO:0007669"/>
    <property type="project" value="TreeGrafter"/>
</dbReference>
<keyword evidence="2" id="KW-0547">Nucleotide-binding</keyword>
<dbReference type="CDD" id="cd19499">
    <property type="entry name" value="RecA-like_ClpB_Hsp104-like"/>
    <property type="match status" value="1"/>
</dbReference>
<keyword evidence="1 5" id="KW-0677">Repeat</keyword>
<dbReference type="SUPFAM" id="SSF81923">
    <property type="entry name" value="Double Clp-N motif"/>
    <property type="match status" value="1"/>
</dbReference>
<dbReference type="SMART" id="SM01086">
    <property type="entry name" value="ClpB_D2-small"/>
    <property type="match status" value="1"/>
</dbReference>
<dbReference type="SMART" id="SM00382">
    <property type="entry name" value="AAA"/>
    <property type="match status" value="2"/>
</dbReference>
<accession>A0A1F7RZM5</accession>
<dbReference type="Gene3D" id="1.10.8.60">
    <property type="match status" value="2"/>
</dbReference>
<dbReference type="InterPro" id="IPR041546">
    <property type="entry name" value="ClpA/ClpB_AAA_lid"/>
</dbReference>
<dbReference type="InterPro" id="IPR027417">
    <property type="entry name" value="P-loop_NTPase"/>
</dbReference>
<evidence type="ECO:0000313" key="7">
    <source>
        <dbReference type="EMBL" id="OGL46890.1"/>
    </source>
</evidence>